<keyword evidence="1" id="KW-0547">Nucleotide-binding</keyword>
<name>A0ABT6ZL68_9ACTN</name>
<evidence type="ECO:0000313" key="5">
    <source>
        <dbReference type="Proteomes" id="UP001431693"/>
    </source>
</evidence>
<dbReference type="EMBL" id="JASJEX010000003">
    <property type="protein sequence ID" value="MDJ1129799.1"/>
    <property type="molecule type" value="Genomic_DNA"/>
</dbReference>
<dbReference type="PANTHER" id="PTHR43384:SF6">
    <property type="entry name" value="SEPTUM SITE-DETERMINING PROTEIN MIND HOMOLOG, CHLOROPLASTIC"/>
    <property type="match status" value="1"/>
</dbReference>
<sequence length="460" mass="48099">MARNWFVHCGVEQRPAMEACVRHLDPQGRAVFVDEAQGLRSLVRTVPAGSCCVAVGDGAELDPANLAAAVAADGHAAEVVVATERPDASMRARALRGGATRVVYLQAAGSQAGLTDERPRVAAGAPEAPEPERPHGEGDPVLPAPGAGGASLSLVPATARVPKDDEPQGHRVVEPVSSNDVPGQRLRDGEGPCLVLASARGGVGKSSIAAMMALEAASWGMDVALVDLDLAFGDIYDFFGLDGPADLTPLSHGWDPVALDAAGKVAAPHVTLYGPCLRPEFAETVTPHVGEVLAHLKRRHGLVVVDGSTTWSDSLAQAAQCCDRLLLVSDERAGAVGSLAKAASLAGRLGVAQARLVRLMNRCDPKGRDEGFLVRAAEGFEGARTHRVLEGGFDVSELLATGHAAELVELDEEFSRSCRAALAKVLADLGRLPDAPEARESRDLAVVRRGRLFRFAKEAV</sequence>
<evidence type="ECO:0000256" key="1">
    <source>
        <dbReference type="ARBA" id="ARBA00022741"/>
    </source>
</evidence>
<feature type="region of interest" description="Disordered" evidence="3">
    <location>
        <begin position="113"/>
        <end position="149"/>
    </location>
</feature>
<dbReference type="InterPro" id="IPR050625">
    <property type="entry name" value="ParA/MinD_ATPase"/>
</dbReference>
<feature type="region of interest" description="Disordered" evidence="3">
    <location>
        <begin position="161"/>
        <end position="187"/>
    </location>
</feature>
<dbReference type="Pfam" id="PF10609">
    <property type="entry name" value="ParA"/>
    <property type="match status" value="1"/>
</dbReference>
<dbReference type="Gene3D" id="3.40.50.300">
    <property type="entry name" value="P-loop containing nucleotide triphosphate hydrolases"/>
    <property type="match status" value="1"/>
</dbReference>
<dbReference type="InterPro" id="IPR027417">
    <property type="entry name" value="P-loop_NTPase"/>
</dbReference>
<feature type="compositionally biased region" description="Basic and acidic residues" evidence="3">
    <location>
        <begin position="161"/>
        <end position="173"/>
    </location>
</feature>
<proteinExistence type="predicted"/>
<dbReference type="PANTHER" id="PTHR43384">
    <property type="entry name" value="SEPTUM SITE-DETERMINING PROTEIN MIND HOMOLOG, CHLOROPLASTIC-RELATED"/>
    <property type="match status" value="1"/>
</dbReference>
<dbReference type="Proteomes" id="UP001431693">
    <property type="component" value="Unassembled WGS sequence"/>
</dbReference>
<gene>
    <name evidence="4" type="ORF">QJ043_06885</name>
</gene>
<comment type="caution">
    <text evidence="4">The sequence shown here is derived from an EMBL/GenBank/DDBJ whole genome shotgun (WGS) entry which is preliminary data.</text>
</comment>
<evidence type="ECO:0000313" key="4">
    <source>
        <dbReference type="EMBL" id="MDJ1129799.1"/>
    </source>
</evidence>
<accession>A0ABT6ZL68</accession>
<organism evidence="4 5">
    <name type="scientific">Kribbibacterium absianum</name>
    <dbReference type="NCBI Taxonomy" id="3044210"/>
    <lineage>
        <taxon>Bacteria</taxon>
        <taxon>Bacillati</taxon>
        <taxon>Actinomycetota</taxon>
        <taxon>Coriobacteriia</taxon>
        <taxon>Coriobacteriales</taxon>
        <taxon>Kribbibacteriaceae</taxon>
        <taxon>Kribbibacterium</taxon>
    </lineage>
</organism>
<dbReference type="RefSeq" id="WP_283712919.1">
    <property type="nucleotide sequence ID" value="NZ_JASJEW010000002.1"/>
</dbReference>
<reference evidence="4" key="1">
    <citation type="submission" date="2023-05" db="EMBL/GenBank/DDBJ databases">
        <title>[olsenella] sp. nov., isolated from a pig farm feces dump.</title>
        <authorList>
            <person name="Chang Y.-H."/>
        </authorList>
    </citation>
    <scope>NUCLEOTIDE SEQUENCE</scope>
    <source>
        <strain evidence="4">YH-ols2217</strain>
    </source>
</reference>
<evidence type="ECO:0000256" key="3">
    <source>
        <dbReference type="SAM" id="MobiDB-lite"/>
    </source>
</evidence>
<protein>
    <submittedName>
        <fullName evidence="4">P-loop NTPase</fullName>
    </submittedName>
</protein>
<evidence type="ECO:0000256" key="2">
    <source>
        <dbReference type="ARBA" id="ARBA00022840"/>
    </source>
</evidence>
<dbReference type="SUPFAM" id="SSF52540">
    <property type="entry name" value="P-loop containing nucleoside triphosphate hydrolases"/>
    <property type="match status" value="1"/>
</dbReference>
<keyword evidence="2" id="KW-0067">ATP-binding</keyword>
<keyword evidence="5" id="KW-1185">Reference proteome</keyword>
<dbReference type="InterPro" id="IPR033756">
    <property type="entry name" value="YlxH/NBP35"/>
</dbReference>